<reference evidence="1" key="2">
    <citation type="submission" date="2020-09" db="EMBL/GenBank/DDBJ databases">
        <authorList>
            <person name="Sun Q."/>
            <person name="Kim S."/>
        </authorList>
    </citation>
    <scope>NUCLEOTIDE SEQUENCE</scope>
    <source>
        <strain evidence="1">KCTC 23224</strain>
    </source>
</reference>
<dbReference type="RefSeq" id="WP_189585216.1">
    <property type="nucleotide sequence ID" value="NZ_BMYF01000023.1"/>
</dbReference>
<dbReference type="EMBL" id="BMYF01000023">
    <property type="protein sequence ID" value="GHB49270.1"/>
    <property type="molecule type" value="Genomic_DNA"/>
</dbReference>
<proteinExistence type="predicted"/>
<name>A0A8J3D025_9BACT</name>
<dbReference type="Pfam" id="PF07813">
    <property type="entry name" value="LTXXQ"/>
    <property type="match status" value="1"/>
</dbReference>
<comment type="caution">
    <text evidence="1">The sequence shown here is derived from an EMBL/GenBank/DDBJ whole genome shotgun (WGS) entry which is preliminary data.</text>
</comment>
<dbReference type="Proteomes" id="UP000642809">
    <property type="component" value="Unassembled WGS sequence"/>
</dbReference>
<evidence type="ECO:0000313" key="2">
    <source>
        <dbReference type="Proteomes" id="UP000642809"/>
    </source>
</evidence>
<sequence length="150" mass="17469">MKITQYLFIIGMLFLISIDAFAQRQEQRGYDREKLESARIAFITNRLELKPDQAEKFWPLFNQYNEQRSAIMETLVGLNRISAANISEVEAKEIIQKRLANQQKMLDLEAAFMESIIKVITPKQAVQLSGVNREFTRQIYRNQQGGGRRN</sequence>
<protein>
    <recommendedName>
        <fullName evidence="3">LTXXQ motif family protein</fullName>
    </recommendedName>
</protein>
<organism evidence="1 2">
    <name type="scientific">Mongoliitalea lutea</name>
    <dbReference type="NCBI Taxonomy" id="849756"/>
    <lineage>
        <taxon>Bacteria</taxon>
        <taxon>Pseudomonadati</taxon>
        <taxon>Bacteroidota</taxon>
        <taxon>Cytophagia</taxon>
        <taxon>Cytophagales</taxon>
        <taxon>Cyclobacteriaceae</taxon>
        <taxon>Mongoliitalea</taxon>
    </lineage>
</organism>
<evidence type="ECO:0000313" key="1">
    <source>
        <dbReference type="EMBL" id="GHB49270.1"/>
    </source>
</evidence>
<accession>A0A8J3D025</accession>
<dbReference type="Gene3D" id="1.20.120.1490">
    <property type="match status" value="1"/>
</dbReference>
<dbReference type="InterPro" id="IPR012899">
    <property type="entry name" value="LTXXQ"/>
</dbReference>
<dbReference type="GO" id="GO:0042597">
    <property type="term" value="C:periplasmic space"/>
    <property type="evidence" value="ECO:0007669"/>
    <property type="project" value="InterPro"/>
</dbReference>
<gene>
    <name evidence="1" type="ORF">GCM10008106_32600</name>
</gene>
<keyword evidence="2" id="KW-1185">Reference proteome</keyword>
<dbReference type="AlphaFoldDB" id="A0A8J3D025"/>
<evidence type="ECO:0008006" key="3">
    <source>
        <dbReference type="Google" id="ProtNLM"/>
    </source>
</evidence>
<reference evidence="1" key="1">
    <citation type="journal article" date="2014" name="Int. J. Syst. Evol. Microbiol.">
        <title>Complete genome sequence of Corynebacterium casei LMG S-19264T (=DSM 44701T), isolated from a smear-ripened cheese.</title>
        <authorList>
            <consortium name="US DOE Joint Genome Institute (JGI-PGF)"/>
            <person name="Walter F."/>
            <person name="Albersmeier A."/>
            <person name="Kalinowski J."/>
            <person name="Ruckert C."/>
        </authorList>
    </citation>
    <scope>NUCLEOTIDE SEQUENCE</scope>
    <source>
        <strain evidence="1">KCTC 23224</strain>
    </source>
</reference>